<dbReference type="EMBL" id="JBBMEJ010000005">
    <property type="protein sequence ID" value="MEQ2370490.1"/>
    <property type="molecule type" value="Genomic_DNA"/>
</dbReference>
<keyword evidence="7" id="KW-1185">Reference proteome</keyword>
<dbReference type="InterPro" id="IPR043132">
    <property type="entry name" value="BCAT-like_C"/>
</dbReference>
<dbReference type="SUPFAM" id="SSF56752">
    <property type="entry name" value="D-aminoacid aminotransferase-like PLP-dependent enzymes"/>
    <property type="match status" value="1"/>
</dbReference>
<sequence length="263" mass="30439">MNVKLDECFQFGLGAFETIGIEEGTPILLEKHLKRLSRAADFLKLGDLNERGITEEKIREYLKEQTELKEIQEEFGNLTHCALKLMLTKENAVFLLRANHYTPEKYEKGFCMDISSVKRNETSPLVYHKTMNYGDCTLEKRNATAAGVDERIFLNTKRQIAEGTVSNIFFVRKGVICTPEISCGLLPGILREYICETEEVEETDIYVQDLKWYQECFVTNSLMGIMPVRQIGSVYFEEDKITRELMAKYRNMIAETIRQRKSL</sequence>
<keyword evidence="6" id="KW-0808">Transferase</keyword>
<dbReference type="Proteomes" id="UP001473063">
    <property type="component" value="Unassembled WGS sequence"/>
</dbReference>
<dbReference type="InterPro" id="IPR018300">
    <property type="entry name" value="Aminotrans_IV_CS"/>
</dbReference>
<accession>A0ABV1BDZ8</accession>
<comment type="caution">
    <text evidence="6">The sequence shown here is derived from an EMBL/GenBank/DDBJ whole genome shotgun (WGS) entry which is preliminary data.</text>
</comment>
<dbReference type="Gene3D" id="3.30.470.10">
    <property type="match status" value="1"/>
</dbReference>
<evidence type="ECO:0000313" key="6">
    <source>
        <dbReference type="EMBL" id="MEQ2370490.1"/>
    </source>
</evidence>
<comment type="cofactor">
    <cofactor evidence="1 5">
        <name>pyridoxal 5'-phosphate</name>
        <dbReference type="ChEBI" id="CHEBI:597326"/>
    </cofactor>
</comment>
<dbReference type="InterPro" id="IPR050571">
    <property type="entry name" value="Class-IV_PLP-Dep_Aminotrnsfr"/>
</dbReference>
<comment type="similarity">
    <text evidence="2 4">Belongs to the class-IV pyridoxal-phosphate-dependent aminotransferase family.</text>
</comment>
<dbReference type="InterPro" id="IPR036038">
    <property type="entry name" value="Aminotransferase-like"/>
</dbReference>
<reference evidence="6 7" key="1">
    <citation type="submission" date="2024-03" db="EMBL/GenBank/DDBJ databases">
        <title>Human intestinal bacterial collection.</title>
        <authorList>
            <person name="Pauvert C."/>
            <person name="Hitch T.C.A."/>
            <person name="Clavel T."/>
        </authorList>
    </citation>
    <scope>NUCLEOTIDE SEQUENCE [LARGE SCALE GENOMIC DNA]</scope>
    <source>
        <strain evidence="6 7">CLA-JM-H16</strain>
    </source>
</reference>
<name>A0ABV1BDZ8_9FIRM</name>
<dbReference type="PANTHER" id="PTHR42743:SF11">
    <property type="entry name" value="AMINODEOXYCHORISMATE LYASE"/>
    <property type="match status" value="1"/>
</dbReference>
<dbReference type="InterPro" id="IPR001544">
    <property type="entry name" value="Aminotrans_IV"/>
</dbReference>
<protein>
    <submittedName>
        <fullName evidence="6">Aminotransferase class IV</fullName>
    </submittedName>
</protein>
<evidence type="ECO:0000256" key="2">
    <source>
        <dbReference type="ARBA" id="ARBA00009320"/>
    </source>
</evidence>
<evidence type="ECO:0000256" key="4">
    <source>
        <dbReference type="RuleBase" id="RU004106"/>
    </source>
</evidence>
<evidence type="ECO:0000256" key="3">
    <source>
        <dbReference type="ARBA" id="ARBA00022898"/>
    </source>
</evidence>
<gene>
    <name evidence="6" type="ORF">WMO28_05945</name>
</gene>
<dbReference type="Pfam" id="PF01063">
    <property type="entry name" value="Aminotran_4"/>
    <property type="match status" value="1"/>
</dbReference>
<dbReference type="GO" id="GO:0008483">
    <property type="term" value="F:transaminase activity"/>
    <property type="evidence" value="ECO:0007669"/>
    <property type="project" value="UniProtKB-KW"/>
</dbReference>
<keyword evidence="6" id="KW-0032">Aminotransferase</keyword>
<proteinExistence type="inferred from homology"/>
<evidence type="ECO:0000256" key="1">
    <source>
        <dbReference type="ARBA" id="ARBA00001933"/>
    </source>
</evidence>
<organism evidence="6 7">
    <name type="scientific">Blautia aquisgranensis</name>
    <dbReference type="NCBI Taxonomy" id="3133153"/>
    <lineage>
        <taxon>Bacteria</taxon>
        <taxon>Bacillati</taxon>
        <taxon>Bacillota</taxon>
        <taxon>Clostridia</taxon>
        <taxon>Lachnospirales</taxon>
        <taxon>Lachnospiraceae</taxon>
        <taxon>Blautia</taxon>
    </lineage>
</organism>
<evidence type="ECO:0000313" key="7">
    <source>
        <dbReference type="Proteomes" id="UP001473063"/>
    </source>
</evidence>
<dbReference type="PROSITE" id="PS00770">
    <property type="entry name" value="AA_TRANSFER_CLASS_4"/>
    <property type="match status" value="1"/>
</dbReference>
<dbReference type="PANTHER" id="PTHR42743">
    <property type="entry name" value="AMINO-ACID AMINOTRANSFERASE"/>
    <property type="match status" value="1"/>
</dbReference>
<evidence type="ECO:0000256" key="5">
    <source>
        <dbReference type="RuleBase" id="RU004516"/>
    </source>
</evidence>
<keyword evidence="3 5" id="KW-0663">Pyridoxal phosphate</keyword>
<dbReference type="RefSeq" id="WP_349056354.1">
    <property type="nucleotide sequence ID" value="NZ_JBBMEJ010000005.1"/>
</dbReference>
<dbReference type="Gene3D" id="3.20.10.10">
    <property type="entry name" value="D-amino Acid Aminotransferase, subunit A, domain 2"/>
    <property type="match status" value="1"/>
</dbReference>
<dbReference type="InterPro" id="IPR043131">
    <property type="entry name" value="BCAT-like_N"/>
</dbReference>